<dbReference type="PROSITE" id="PS00674">
    <property type="entry name" value="AAA"/>
    <property type="match status" value="1"/>
</dbReference>
<dbReference type="InterPro" id="IPR011546">
    <property type="entry name" value="Pept_M41_FtsH_extracell"/>
</dbReference>
<keyword evidence="10 15" id="KW-0067">ATP-binding</keyword>
<accession>A0A968G7K9</accession>
<evidence type="ECO:0000256" key="14">
    <source>
        <dbReference type="ARBA" id="ARBA00061570"/>
    </source>
</evidence>
<feature type="compositionally biased region" description="Basic and acidic residues" evidence="17">
    <location>
        <begin position="701"/>
        <end position="711"/>
    </location>
</feature>
<dbReference type="SUPFAM" id="SSF140990">
    <property type="entry name" value="FtsH protease domain-like"/>
    <property type="match status" value="1"/>
</dbReference>
<feature type="transmembrane region" description="Helical" evidence="15">
    <location>
        <begin position="37"/>
        <end position="58"/>
    </location>
</feature>
<evidence type="ECO:0000256" key="5">
    <source>
        <dbReference type="ARBA" id="ARBA00022692"/>
    </source>
</evidence>
<dbReference type="GO" id="GO:0016887">
    <property type="term" value="F:ATP hydrolysis activity"/>
    <property type="evidence" value="ECO:0007669"/>
    <property type="project" value="UniProtKB-UniRule"/>
</dbReference>
<keyword evidence="9 15" id="KW-0862">Zinc</keyword>
<evidence type="ECO:0000256" key="10">
    <source>
        <dbReference type="ARBA" id="ARBA00022840"/>
    </source>
</evidence>
<organism evidence="19 20">
    <name type="scientific">Entomospira entomophila</name>
    <dbReference type="NCBI Taxonomy" id="2719988"/>
    <lineage>
        <taxon>Bacteria</taxon>
        <taxon>Pseudomonadati</taxon>
        <taxon>Spirochaetota</taxon>
        <taxon>Spirochaetia</taxon>
        <taxon>Spirochaetales</taxon>
        <taxon>Spirochaetaceae</taxon>
        <taxon>Entomospira</taxon>
    </lineage>
</organism>
<comment type="similarity">
    <text evidence="14 15">In the central section; belongs to the AAA ATPase family.</text>
</comment>
<reference evidence="19 20" key="1">
    <citation type="submission" date="2020-03" db="EMBL/GenBank/DDBJ databases">
        <title>Spirochaetal bacteria isolated from arthropods constitute a novel genus Entomospira genus novum within the order Spirochaetales.</title>
        <authorList>
            <person name="Grana-Miraglia L."/>
            <person name="Sikutova S."/>
            <person name="Fingerle V."/>
            <person name="Sing A."/>
            <person name="Castillo-Ramirez S."/>
            <person name="Margos G."/>
            <person name="Rudolf I."/>
        </authorList>
    </citation>
    <scope>NUCLEOTIDE SEQUENCE [LARGE SCALE GENOMIC DNA]</scope>
    <source>
        <strain evidence="19 20">BR193</strain>
    </source>
</reference>
<dbReference type="Pfam" id="PF06480">
    <property type="entry name" value="FtsH_ext"/>
    <property type="match status" value="1"/>
</dbReference>
<dbReference type="PANTHER" id="PTHR23076:SF97">
    <property type="entry name" value="ATP-DEPENDENT ZINC METALLOPROTEASE YME1L1"/>
    <property type="match status" value="1"/>
</dbReference>
<feature type="binding site" evidence="15">
    <location>
        <position position="557"/>
    </location>
    <ligand>
        <name>Zn(2+)</name>
        <dbReference type="ChEBI" id="CHEBI:29105"/>
        <note>catalytic</note>
    </ligand>
</feature>
<dbReference type="InterPro" id="IPR003959">
    <property type="entry name" value="ATPase_AAA_core"/>
</dbReference>
<keyword evidence="6 15" id="KW-0479">Metal-binding</keyword>
<evidence type="ECO:0000256" key="13">
    <source>
        <dbReference type="ARBA" id="ARBA00023136"/>
    </source>
</evidence>
<comment type="similarity">
    <text evidence="2 15">In the C-terminal section; belongs to the peptidase M41 family.</text>
</comment>
<dbReference type="InterPro" id="IPR037219">
    <property type="entry name" value="Peptidase_M41-like"/>
</dbReference>
<evidence type="ECO:0000256" key="2">
    <source>
        <dbReference type="ARBA" id="ARBA00010044"/>
    </source>
</evidence>
<feature type="binding site" evidence="15">
    <location>
        <position position="485"/>
    </location>
    <ligand>
        <name>Zn(2+)</name>
        <dbReference type="ChEBI" id="CHEBI:29105"/>
        <note>catalytic</note>
    </ligand>
</feature>
<evidence type="ECO:0000256" key="4">
    <source>
        <dbReference type="ARBA" id="ARBA00022670"/>
    </source>
</evidence>
<evidence type="ECO:0000256" key="7">
    <source>
        <dbReference type="ARBA" id="ARBA00022741"/>
    </source>
</evidence>
<dbReference type="RefSeq" id="WP_167699678.1">
    <property type="nucleotide sequence ID" value="NZ_CP118174.1"/>
</dbReference>
<gene>
    <name evidence="19" type="primary">hflB</name>
    <name evidence="15" type="synonym">ftsH</name>
    <name evidence="19" type="ORF">HCT14_00860</name>
</gene>
<dbReference type="Gene3D" id="1.10.8.60">
    <property type="match status" value="1"/>
</dbReference>
<comment type="function">
    <text evidence="15">Acts as a processive, ATP-dependent zinc metallopeptidase for both cytoplasmic and membrane proteins. Plays a role in the quality control of integral membrane proteins.</text>
</comment>
<feature type="region of interest" description="Disordered" evidence="17">
    <location>
        <begin position="667"/>
        <end position="711"/>
    </location>
</feature>
<evidence type="ECO:0000256" key="17">
    <source>
        <dbReference type="SAM" id="MobiDB-lite"/>
    </source>
</evidence>
<dbReference type="InterPro" id="IPR003960">
    <property type="entry name" value="ATPase_AAA_CS"/>
</dbReference>
<evidence type="ECO:0000256" key="9">
    <source>
        <dbReference type="ARBA" id="ARBA00022833"/>
    </source>
</evidence>
<dbReference type="PANTHER" id="PTHR23076">
    <property type="entry name" value="METALLOPROTEASE M41 FTSH"/>
    <property type="match status" value="1"/>
</dbReference>
<evidence type="ECO:0000256" key="1">
    <source>
        <dbReference type="ARBA" id="ARBA00004370"/>
    </source>
</evidence>
<dbReference type="FunFam" id="1.10.8.60:FF:000001">
    <property type="entry name" value="ATP-dependent zinc metalloprotease FtsH"/>
    <property type="match status" value="1"/>
</dbReference>
<keyword evidence="20" id="KW-1185">Reference proteome</keyword>
<evidence type="ECO:0000313" key="19">
    <source>
        <dbReference type="EMBL" id="NIZ40070.1"/>
    </source>
</evidence>
<keyword evidence="4 15" id="KW-0645">Protease</keyword>
<comment type="similarity">
    <text evidence="16">Belongs to the AAA ATPase family.</text>
</comment>
<dbReference type="GO" id="GO:0030163">
    <property type="term" value="P:protein catabolic process"/>
    <property type="evidence" value="ECO:0007669"/>
    <property type="project" value="UniProtKB-UniRule"/>
</dbReference>
<dbReference type="FunFam" id="3.40.50.300:FF:000001">
    <property type="entry name" value="ATP-dependent zinc metalloprotease FtsH"/>
    <property type="match status" value="1"/>
</dbReference>
<evidence type="ECO:0000256" key="11">
    <source>
        <dbReference type="ARBA" id="ARBA00022989"/>
    </source>
</evidence>
<dbReference type="Proteomes" id="UP000711995">
    <property type="component" value="Unassembled WGS sequence"/>
</dbReference>
<feature type="transmembrane region" description="Helical" evidence="15">
    <location>
        <begin position="167"/>
        <end position="186"/>
    </location>
</feature>
<feature type="active site" evidence="15">
    <location>
        <position position="482"/>
    </location>
</feature>
<evidence type="ECO:0000256" key="16">
    <source>
        <dbReference type="RuleBase" id="RU003651"/>
    </source>
</evidence>
<protein>
    <recommendedName>
        <fullName evidence="15">ATP-dependent zinc metalloprotease FtsH</fullName>
        <ecNumber evidence="15">3.4.24.-</ecNumber>
    </recommendedName>
</protein>
<evidence type="ECO:0000259" key="18">
    <source>
        <dbReference type="SMART" id="SM00382"/>
    </source>
</evidence>
<dbReference type="Gene3D" id="3.40.50.300">
    <property type="entry name" value="P-loop containing nucleotide triphosphate hydrolases"/>
    <property type="match status" value="1"/>
</dbReference>
<evidence type="ECO:0000256" key="12">
    <source>
        <dbReference type="ARBA" id="ARBA00023049"/>
    </source>
</evidence>
<feature type="binding site" evidence="15">
    <location>
        <begin position="260"/>
        <end position="267"/>
    </location>
    <ligand>
        <name>ATP</name>
        <dbReference type="ChEBI" id="CHEBI:30616"/>
    </ligand>
</feature>
<dbReference type="InterPro" id="IPR027417">
    <property type="entry name" value="P-loop_NTPase"/>
</dbReference>
<feature type="binding site" evidence="15">
    <location>
        <position position="481"/>
    </location>
    <ligand>
        <name>Zn(2+)</name>
        <dbReference type="ChEBI" id="CHEBI:29105"/>
        <note>catalytic</note>
    </ligand>
</feature>
<keyword evidence="12 15" id="KW-0482">Metalloprotease</keyword>
<keyword evidence="13 15" id="KW-0472">Membrane</keyword>
<dbReference type="CDD" id="cd19501">
    <property type="entry name" value="RecA-like_FtsH"/>
    <property type="match status" value="1"/>
</dbReference>
<keyword evidence="7 15" id="KW-0547">Nucleotide-binding</keyword>
<dbReference type="InterPro" id="IPR000642">
    <property type="entry name" value="Peptidase_M41"/>
</dbReference>
<comment type="subcellular location">
    <subcellularLocation>
        <location evidence="15">Cell membrane</location>
        <topology evidence="15">Multi-pass membrane protein</topology>
        <orientation evidence="15">Cytoplasmic side</orientation>
    </subcellularLocation>
    <subcellularLocation>
        <location evidence="1">Membrane</location>
    </subcellularLocation>
</comment>
<dbReference type="Gene3D" id="1.20.58.760">
    <property type="entry name" value="Peptidase M41"/>
    <property type="match status" value="1"/>
</dbReference>
<comment type="subunit">
    <text evidence="15">Homohexamer.</text>
</comment>
<dbReference type="EMBL" id="JAATLJ010000001">
    <property type="protein sequence ID" value="NIZ40070.1"/>
    <property type="molecule type" value="Genomic_DNA"/>
</dbReference>
<dbReference type="EC" id="3.4.24.-" evidence="15"/>
<feature type="domain" description="AAA+ ATPase" evidence="18">
    <location>
        <begin position="252"/>
        <end position="390"/>
    </location>
</feature>
<dbReference type="NCBIfam" id="TIGR01241">
    <property type="entry name" value="FtsH_fam"/>
    <property type="match status" value="1"/>
</dbReference>
<dbReference type="HAMAP" id="MF_01458">
    <property type="entry name" value="FtsH"/>
    <property type="match status" value="1"/>
</dbReference>
<dbReference type="GO" id="GO:0006508">
    <property type="term" value="P:proteolysis"/>
    <property type="evidence" value="ECO:0007669"/>
    <property type="project" value="UniProtKB-KW"/>
</dbReference>
<sequence length="711" mass="79086">MSDNKKDNNNDFFKQKRKENRQPSGGPSKGKAPAPRFNFGVFAVITLVVLLIIHWLGLSTQRYEEIPLSTFKEKIIAQEIQSVKFKDGRIMGYTQTQAQMKEQSIADKSKVIKGTQSYRQQLQDRNQNSKAYRSATLVLTGMQDPELLELIRTHNLELEVIPPSNNYFVNQILPIIILFVIMALIWRAMFKRMGGGANALNFGQNKGRIVAEQDLKTTFADVAGCDEAKQELVEIVDFLKNPTKYTDIGGKIPKGALLVGPPGTGKTLLARAVAGEAGVTFFKMSGSDFVEMFVGVGAARVRDLFQQARDKAPCIIFIDEMDAIGKSRNNTLSSNDEREQTLNQLLVEMDGFDATTGLIILAATNRPEILDPALLRPGRFDRQVTVDRPDLKGREQILKIHTKNIKMDDSVNLHKIAAGTPGLVGADLANVANEAALMAVRAGRTRVSHEDFDEAIEKHAMGVAKRSRVVLRYEKEITAYHEIGHAILRSLSPTASSLRKITIIPRGWSGGATWSSPQEGRQSHTSTEFIADIDILLAGRGAEEIIFNQITTGAGNDIQRATGIARAMIMDYGMSERFRNVFFGATGYDKKYSESTQEYIDAEIARILQERYTHVLEVLQRHKELLITLSLRILETETLSDDEFFAIFNQDPRAKAEREAMLQAHPHLLPEKTEDTSLGVDAISTPVTKENSTKVSPPVQDNKEPDDGKDD</sequence>
<evidence type="ECO:0000313" key="20">
    <source>
        <dbReference type="Proteomes" id="UP000711995"/>
    </source>
</evidence>
<dbReference type="AlphaFoldDB" id="A0A968G7K9"/>
<comment type="cofactor">
    <cofactor evidence="15">
        <name>Zn(2+)</name>
        <dbReference type="ChEBI" id="CHEBI:29105"/>
    </cofactor>
    <text evidence="15">Binds 1 zinc ion per subunit.</text>
</comment>
<evidence type="ECO:0000256" key="6">
    <source>
        <dbReference type="ARBA" id="ARBA00022723"/>
    </source>
</evidence>
<feature type="compositionally biased region" description="Polar residues" evidence="17">
    <location>
        <begin position="685"/>
        <end position="695"/>
    </location>
</feature>
<feature type="region of interest" description="Disordered" evidence="17">
    <location>
        <begin position="1"/>
        <end position="32"/>
    </location>
</feature>
<comment type="caution">
    <text evidence="19">The sequence shown here is derived from an EMBL/GenBank/DDBJ whole genome shotgun (WGS) entry which is preliminary data.</text>
</comment>
<dbReference type="GO" id="GO:0004176">
    <property type="term" value="F:ATP-dependent peptidase activity"/>
    <property type="evidence" value="ECO:0007669"/>
    <property type="project" value="InterPro"/>
</dbReference>
<dbReference type="InterPro" id="IPR003593">
    <property type="entry name" value="AAA+_ATPase"/>
</dbReference>
<dbReference type="GO" id="GO:0005886">
    <property type="term" value="C:plasma membrane"/>
    <property type="evidence" value="ECO:0007669"/>
    <property type="project" value="UniProtKB-SubCell"/>
</dbReference>
<dbReference type="InterPro" id="IPR041569">
    <property type="entry name" value="AAA_lid_3"/>
</dbReference>
<dbReference type="InterPro" id="IPR005936">
    <property type="entry name" value="FtsH"/>
</dbReference>
<dbReference type="GO" id="GO:0005524">
    <property type="term" value="F:ATP binding"/>
    <property type="evidence" value="ECO:0007669"/>
    <property type="project" value="UniProtKB-UniRule"/>
</dbReference>
<evidence type="ECO:0000256" key="8">
    <source>
        <dbReference type="ARBA" id="ARBA00022801"/>
    </source>
</evidence>
<dbReference type="SMART" id="SM00382">
    <property type="entry name" value="AAA"/>
    <property type="match status" value="1"/>
</dbReference>
<dbReference type="Pfam" id="PF01434">
    <property type="entry name" value="Peptidase_M41"/>
    <property type="match status" value="1"/>
</dbReference>
<dbReference type="GO" id="GO:0004222">
    <property type="term" value="F:metalloendopeptidase activity"/>
    <property type="evidence" value="ECO:0007669"/>
    <property type="project" value="InterPro"/>
</dbReference>
<proteinExistence type="inferred from homology"/>
<dbReference type="Pfam" id="PF17862">
    <property type="entry name" value="AAA_lid_3"/>
    <property type="match status" value="1"/>
</dbReference>
<keyword evidence="3 15" id="KW-1003">Cell membrane</keyword>
<dbReference type="Pfam" id="PF00004">
    <property type="entry name" value="AAA"/>
    <property type="match status" value="1"/>
</dbReference>
<dbReference type="SUPFAM" id="SSF52540">
    <property type="entry name" value="P-loop containing nucleoside triphosphate hydrolases"/>
    <property type="match status" value="1"/>
</dbReference>
<name>A0A968G7K9_9SPIO</name>
<dbReference type="GO" id="GO:0008270">
    <property type="term" value="F:zinc ion binding"/>
    <property type="evidence" value="ECO:0007669"/>
    <property type="project" value="UniProtKB-UniRule"/>
</dbReference>
<keyword evidence="5 15" id="KW-0812">Transmembrane</keyword>
<keyword evidence="8 15" id="KW-0378">Hydrolase</keyword>
<keyword evidence="11 15" id="KW-1133">Transmembrane helix</keyword>
<evidence type="ECO:0000256" key="3">
    <source>
        <dbReference type="ARBA" id="ARBA00022475"/>
    </source>
</evidence>
<evidence type="ECO:0000256" key="15">
    <source>
        <dbReference type="HAMAP-Rule" id="MF_01458"/>
    </source>
</evidence>